<dbReference type="GO" id="GO:0005524">
    <property type="term" value="F:ATP binding"/>
    <property type="evidence" value="ECO:0007669"/>
    <property type="project" value="UniProtKB-KW"/>
</dbReference>
<dbReference type="InterPro" id="IPR000719">
    <property type="entry name" value="Prot_kinase_dom"/>
</dbReference>
<name>A0A1B7MPN1_9AGAM</name>
<dbReference type="InParanoid" id="A0A1B7MPN1"/>
<evidence type="ECO:0000256" key="1">
    <source>
        <dbReference type="ARBA" id="ARBA00012513"/>
    </source>
</evidence>
<dbReference type="Proteomes" id="UP000092154">
    <property type="component" value="Unassembled WGS sequence"/>
</dbReference>
<comment type="catalytic activity">
    <reaction evidence="8">
        <text>L-seryl-[protein] + ATP = O-phospho-L-seryl-[protein] + ADP + H(+)</text>
        <dbReference type="Rhea" id="RHEA:17989"/>
        <dbReference type="Rhea" id="RHEA-COMP:9863"/>
        <dbReference type="Rhea" id="RHEA-COMP:11604"/>
        <dbReference type="ChEBI" id="CHEBI:15378"/>
        <dbReference type="ChEBI" id="CHEBI:29999"/>
        <dbReference type="ChEBI" id="CHEBI:30616"/>
        <dbReference type="ChEBI" id="CHEBI:83421"/>
        <dbReference type="ChEBI" id="CHEBI:456216"/>
        <dbReference type="EC" id="2.7.11.1"/>
    </reaction>
</comment>
<dbReference type="InterPro" id="IPR051334">
    <property type="entry name" value="SRPK"/>
</dbReference>
<evidence type="ECO:0000256" key="2">
    <source>
        <dbReference type="ARBA" id="ARBA00022527"/>
    </source>
</evidence>
<gene>
    <name evidence="10" type="ORF">K503DRAFT_794127</name>
</gene>
<dbReference type="GO" id="GO:0000245">
    <property type="term" value="P:spliceosomal complex assembly"/>
    <property type="evidence" value="ECO:0007669"/>
    <property type="project" value="TreeGrafter"/>
</dbReference>
<dbReference type="STRING" id="1314800.A0A1B7MPN1"/>
<keyword evidence="5 10" id="KW-0418">Kinase</keyword>
<dbReference type="EMBL" id="KV448593">
    <property type="protein sequence ID" value="OAX34575.1"/>
    <property type="molecule type" value="Genomic_DNA"/>
</dbReference>
<keyword evidence="2" id="KW-0723">Serine/threonine-protein kinase</keyword>
<comment type="catalytic activity">
    <reaction evidence="7">
        <text>L-threonyl-[protein] + ATP = O-phospho-L-threonyl-[protein] + ADP + H(+)</text>
        <dbReference type="Rhea" id="RHEA:46608"/>
        <dbReference type="Rhea" id="RHEA-COMP:11060"/>
        <dbReference type="Rhea" id="RHEA-COMP:11605"/>
        <dbReference type="ChEBI" id="CHEBI:15378"/>
        <dbReference type="ChEBI" id="CHEBI:30013"/>
        <dbReference type="ChEBI" id="CHEBI:30616"/>
        <dbReference type="ChEBI" id="CHEBI:61977"/>
        <dbReference type="ChEBI" id="CHEBI:456216"/>
        <dbReference type="EC" id="2.7.11.1"/>
    </reaction>
</comment>
<evidence type="ECO:0000256" key="7">
    <source>
        <dbReference type="ARBA" id="ARBA00047899"/>
    </source>
</evidence>
<dbReference type="PROSITE" id="PS50011">
    <property type="entry name" value="PROTEIN_KINASE_DOM"/>
    <property type="match status" value="1"/>
</dbReference>
<dbReference type="EC" id="2.7.11.1" evidence="1"/>
<keyword evidence="4" id="KW-0547">Nucleotide-binding</keyword>
<accession>A0A1B7MPN1</accession>
<dbReference type="SUPFAM" id="SSF56112">
    <property type="entry name" value="Protein kinase-like (PK-like)"/>
    <property type="match status" value="1"/>
</dbReference>
<proteinExistence type="predicted"/>
<keyword evidence="6" id="KW-0067">ATP-binding</keyword>
<protein>
    <recommendedName>
        <fullName evidence="1">non-specific serine/threonine protein kinase</fullName>
        <ecNumber evidence="1">2.7.11.1</ecNumber>
    </recommendedName>
</protein>
<keyword evidence="11" id="KW-1185">Reference proteome</keyword>
<keyword evidence="3" id="KW-0808">Transferase</keyword>
<organism evidence="10 11">
    <name type="scientific">Rhizopogon vinicolor AM-OR11-026</name>
    <dbReference type="NCBI Taxonomy" id="1314800"/>
    <lineage>
        <taxon>Eukaryota</taxon>
        <taxon>Fungi</taxon>
        <taxon>Dikarya</taxon>
        <taxon>Basidiomycota</taxon>
        <taxon>Agaricomycotina</taxon>
        <taxon>Agaricomycetes</taxon>
        <taxon>Agaricomycetidae</taxon>
        <taxon>Boletales</taxon>
        <taxon>Suillineae</taxon>
        <taxon>Rhizopogonaceae</taxon>
        <taxon>Rhizopogon</taxon>
    </lineage>
</organism>
<evidence type="ECO:0000256" key="4">
    <source>
        <dbReference type="ARBA" id="ARBA00022741"/>
    </source>
</evidence>
<dbReference type="PANTHER" id="PTHR47634:SF9">
    <property type="entry name" value="PROTEIN KINASE DOMAIN-CONTAINING PROTEIN-RELATED"/>
    <property type="match status" value="1"/>
</dbReference>
<reference evidence="10 11" key="1">
    <citation type="submission" date="2016-06" db="EMBL/GenBank/DDBJ databases">
        <title>Comparative genomics of the ectomycorrhizal sister species Rhizopogon vinicolor and Rhizopogon vesiculosus (Basidiomycota: Boletales) reveals a divergence of the mating type B locus.</title>
        <authorList>
            <consortium name="DOE Joint Genome Institute"/>
            <person name="Mujic A.B."/>
            <person name="Kuo A."/>
            <person name="Tritt A."/>
            <person name="Lipzen A."/>
            <person name="Chen C."/>
            <person name="Johnson J."/>
            <person name="Sharma A."/>
            <person name="Barry K."/>
            <person name="Grigoriev I.V."/>
            <person name="Spatafora J.W."/>
        </authorList>
    </citation>
    <scope>NUCLEOTIDE SEQUENCE [LARGE SCALE GENOMIC DNA]</scope>
    <source>
        <strain evidence="10 11">AM-OR11-026</strain>
    </source>
</reference>
<evidence type="ECO:0000256" key="8">
    <source>
        <dbReference type="ARBA" id="ARBA00048679"/>
    </source>
</evidence>
<feature type="domain" description="Protein kinase" evidence="9">
    <location>
        <begin position="9"/>
        <end position="367"/>
    </location>
</feature>
<evidence type="ECO:0000256" key="6">
    <source>
        <dbReference type="ARBA" id="ARBA00022840"/>
    </source>
</evidence>
<evidence type="ECO:0000313" key="11">
    <source>
        <dbReference type="Proteomes" id="UP000092154"/>
    </source>
</evidence>
<dbReference type="PROSITE" id="PS00108">
    <property type="entry name" value="PROTEIN_KINASE_ST"/>
    <property type="match status" value="1"/>
</dbReference>
<dbReference type="GO" id="GO:0004674">
    <property type="term" value="F:protein serine/threonine kinase activity"/>
    <property type="evidence" value="ECO:0007669"/>
    <property type="project" value="UniProtKB-KW"/>
</dbReference>
<dbReference type="SMART" id="SM00220">
    <property type="entry name" value="S_TKc"/>
    <property type="match status" value="1"/>
</dbReference>
<evidence type="ECO:0000256" key="5">
    <source>
        <dbReference type="ARBA" id="ARBA00022777"/>
    </source>
</evidence>
<dbReference type="PANTHER" id="PTHR47634">
    <property type="entry name" value="PROTEIN KINASE DOMAIN-CONTAINING PROTEIN-RELATED"/>
    <property type="match status" value="1"/>
</dbReference>
<sequence>MRLLNNSRYEVLRTLGRGQFSSMWLASDSLAETPTYHAIKILTAHATKRHHDGDLLELEAMQTITESAKSSVLPYMVDHFEIDGTHGRHLCLVLPVLNESISNFMCSAPSKLLDPPKVKVIIAEVVEALVDLHATNIIHTDVKPDNVLFWEGTGPKTIKTLLDESSQVMDDEFELNGARYPTILSQPIPNPFKWNDPGITVELYSVCLTDFGSAQWVDREPPTRTIGEYALRAPEVILGADYGVKVDIWALGCMTFELLTGRRLFHPKAGETWRVEDDHLAKMAELTGDDFSDKVLAKSRKRDEYFDKTGKLLCIDQLFPMGLEQAMTNYGLQAVEAASAAAFIRACLHLDSEERSLASDLLNHPWLEMTYICC</sequence>
<dbReference type="InterPro" id="IPR008271">
    <property type="entry name" value="Ser/Thr_kinase_AS"/>
</dbReference>
<dbReference type="GO" id="GO:0005634">
    <property type="term" value="C:nucleus"/>
    <property type="evidence" value="ECO:0007669"/>
    <property type="project" value="TreeGrafter"/>
</dbReference>
<dbReference type="GO" id="GO:0050684">
    <property type="term" value="P:regulation of mRNA processing"/>
    <property type="evidence" value="ECO:0007669"/>
    <property type="project" value="TreeGrafter"/>
</dbReference>
<dbReference type="AlphaFoldDB" id="A0A1B7MPN1"/>
<evidence type="ECO:0000256" key="3">
    <source>
        <dbReference type="ARBA" id="ARBA00022679"/>
    </source>
</evidence>
<evidence type="ECO:0000313" key="10">
    <source>
        <dbReference type="EMBL" id="OAX34575.1"/>
    </source>
</evidence>
<dbReference type="Pfam" id="PF00069">
    <property type="entry name" value="Pkinase"/>
    <property type="match status" value="2"/>
</dbReference>
<dbReference type="OrthoDB" id="5979581at2759"/>
<evidence type="ECO:0000259" key="9">
    <source>
        <dbReference type="PROSITE" id="PS50011"/>
    </source>
</evidence>
<dbReference type="Gene3D" id="3.30.200.20">
    <property type="entry name" value="Phosphorylase Kinase, domain 1"/>
    <property type="match status" value="1"/>
</dbReference>
<dbReference type="Gene3D" id="1.10.510.10">
    <property type="entry name" value="Transferase(Phosphotransferase) domain 1"/>
    <property type="match status" value="1"/>
</dbReference>
<dbReference type="GO" id="GO:0005737">
    <property type="term" value="C:cytoplasm"/>
    <property type="evidence" value="ECO:0007669"/>
    <property type="project" value="TreeGrafter"/>
</dbReference>
<dbReference type="InterPro" id="IPR011009">
    <property type="entry name" value="Kinase-like_dom_sf"/>
</dbReference>